<evidence type="ECO:0000313" key="3">
    <source>
        <dbReference type="Proteomes" id="UP000553459"/>
    </source>
</evidence>
<keyword evidence="1" id="KW-1133">Transmembrane helix</keyword>
<dbReference type="EMBL" id="JAAABJ010000229">
    <property type="protein sequence ID" value="NAW50225.1"/>
    <property type="molecule type" value="Genomic_DNA"/>
</dbReference>
<keyword evidence="1" id="KW-0812">Transmembrane</keyword>
<keyword evidence="3" id="KW-1185">Reference proteome</keyword>
<reference evidence="2 3" key="1">
    <citation type="submission" date="2019-11" db="EMBL/GenBank/DDBJ databases">
        <title>Characterization of Elizabethkingia argenteiflava sp. nov., isolated from inner surface of Soybean Pods.</title>
        <authorList>
            <person name="Mo S."/>
        </authorList>
    </citation>
    <scope>NUCLEOTIDE SEQUENCE [LARGE SCALE GENOMIC DNA]</scope>
    <source>
        <strain evidence="2 3">YB22</strain>
    </source>
</reference>
<comment type="caution">
    <text evidence="2">The sequence shown here is derived from an EMBL/GenBank/DDBJ whole genome shotgun (WGS) entry which is preliminary data.</text>
</comment>
<gene>
    <name evidence="2" type="ORF">GNY06_02080</name>
</gene>
<name>A0A845PRE0_9FLAO</name>
<dbReference type="Proteomes" id="UP000553459">
    <property type="component" value="Unassembled WGS sequence"/>
</dbReference>
<feature type="transmembrane region" description="Helical" evidence="1">
    <location>
        <begin position="75"/>
        <end position="92"/>
    </location>
</feature>
<sequence>MKEQANVESKQRRGKPFFLVLGLLLLLILNNLNVDYAVVLLKDEMQIPQWYLILLFGLNIAAMGALVGIYGFRKLGVYLFPITIMFHFIIHLNFLMTFLYTDVFMMFFFIGIGLLVFIPKWELFK</sequence>
<keyword evidence="1" id="KW-0472">Membrane</keyword>
<evidence type="ECO:0008006" key="4">
    <source>
        <dbReference type="Google" id="ProtNLM"/>
    </source>
</evidence>
<proteinExistence type="predicted"/>
<protein>
    <recommendedName>
        <fullName evidence="4">DoxX family protein</fullName>
    </recommendedName>
</protein>
<feature type="transmembrane region" description="Helical" evidence="1">
    <location>
        <begin position="50"/>
        <end position="70"/>
    </location>
</feature>
<organism evidence="2 3">
    <name type="scientific">Elizabethkingia argenteiflava</name>
    <dbReference type="NCBI Taxonomy" id="2681556"/>
    <lineage>
        <taxon>Bacteria</taxon>
        <taxon>Pseudomonadati</taxon>
        <taxon>Bacteroidota</taxon>
        <taxon>Flavobacteriia</taxon>
        <taxon>Flavobacteriales</taxon>
        <taxon>Weeksellaceae</taxon>
        <taxon>Elizabethkingia</taxon>
    </lineage>
</organism>
<accession>A0A845PRE0</accession>
<dbReference type="RefSeq" id="WP_166518586.1">
    <property type="nucleotide sequence ID" value="NZ_JAAABJ010000229.1"/>
</dbReference>
<evidence type="ECO:0000313" key="2">
    <source>
        <dbReference type="EMBL" id="NAW50225.1"/>
    </source>
</evidence>
<evidence type="ECO:0000256" key="1">
    <source>
        <dbReference type="SAM" id="Phobius"/>
    </source>
</evidence>
<dbReference type="AlphaFoldDB" id="A0A845PRE0"/>
<feature type="transmembrane region" description="Helical" evidence="1">
    <location>
        <begin position="98"/>
        <end position="118"/>
    </location>
</feature>